<keyword evidence="8" id="KW-0735">Signal-anchor</keyword>
<dbReference type="EC" id="4.1.1.35" evidence="5"/>
<dbReference type="GO" id="GO:0048040">
    <property type="term" value="F:UDP-glucuronate decarboxylase activity"/>
    <property type="evidence" value="ECO:0007669"/>
    <property type="project" value="UniProtKB-EC"/>
</dbReference>
<protein>
    <recommendedName>
        <fullName evidence="5">UDP-glucuronate decarboxylase</fullName>
        <ecNumber evidence="5">4.1.1.35</ecNumber>
    </recommendedName>
</protein>
<evidence type="ECO:0000259" key="14">
    <source>
        <dbReference type="Pfam" id="PF16363"/>
    </source>
</evidence>
<evidence type="ECO:0000256" key="13">
    <source>
        <dbReference type="ARBA" id="ARBA00023239"/>
    </source>
</evidence>
<dbReference type="PANTHER" id="PTHR43078:SF6">
    <property type="entry name" value="UDP-GLUCURONIC ACID DECARBOXYLASE 1"/>
    <property type="match status" value="1"/>
</dbReference>
<gene>
    <name evidence="15" type="ORF">METZ01_LOCUS61831</name>
</gene>
<comment type="similarity">
    <text evidence="4">Belongs to the NAD(P)-dependent epimerase/dehydratase family. UDP-glucuronic acid decarboxylase subfamily.</text>
</comment>
<dbReference type="Gene3D" id="3.40.50.720">
    <property type="entry name" value="NAD(P)-binding Rossmann-like Domain"/>
    <property type="match status" value="1"/>
</dbReference>
<dbReference type="InterPro" id="IPR044516">
    <property type="entry name" value="UXS-like"/>
</dbReference>
<dbReference type="SUPFAM" id="SSF51735">
    <property type="entry name" value="NAD(P)-binding Rossmann-fold domains"/>
    <property type="match status" value="1"/>
</dbReference>
<evidence type="ECO:0000256" key="2">
    <source>
        <dbReference type="ARBA" id="ARBA00004447"/>
    </source>
</evidence>
<keyword evidence="7" id="KW-0210">Decarboxylase</keyword>
<evidence type="ECO:0000256" key="5">
    <source>
        <dbReference type="ARBA" id="ARBA00012290"/>
    </source>
</evidence>
<dbReference type="PANTHER" id="PTHR43078">
    <property type="entry name" value="UDP-GLUCURONIC ACID DECARBOXYLASE-RELATED"/>
    <property type="match status" value="1"/>
</dbReference>
<evidence type="ECO:0000256" key="1">
    <source>
        <dbReference type="ARBA" id="ARBA00001911"/>
    </source>
</evidence>
<evidence type="ECO:0000313" key="15">
    <source>
        <dbReference type="EMBL" id="SVA08977.1"/>
    </source>
</evidence>
<keyword evidence="11" id="KW-0333">Golgi apparatus</keyword>
<dbReference type="InterPro" id="IPR036291">
    <property type="entry name" value="NAD(P)-bd_dom_sf"/>
</dbReference>
<dbReference type="Pfam" id="PF16363">
    <property type="entry name" value="GDP_Man_Dehyd"/>
    <property type="match status" value="1"/>
</dbReference>
<keyword evidence="9" id="KW-1133">Transmembrane helix</keyword>
<reference evidence="15" key="1">
    <citation type="submission" date="2018-05" db="EMBL/GenBank/DDBJ databases">
        <authorList>
            <person name="Lanie J.A."/>
            <person name="Ng W.-L."/>
            <person name="Kazmierczak K.M."/>
            <person name="Andrzejewski T.M."/>
            <person name="Davidsen T.M."/>
            <person name="Wayne K.J."/>
            <person name="Tettelin H."/>
            <person name="Glass J.I."/>
            <person name="Rusch D."/>
            <person name="Podicherti R."/>
            <person name="Tsui H.-C.T."/>
            <person name="Winkler M.E."/>
        </authorList>
    </citation>
    <scope>NUCLEOTIDE SEQUENCE</scope>
</reference>
<dbReference type="GO" id="GO:0042732">
    <property type="term" value="P:D-xylose metabolic process"/>
    <property type="evidence" value="ECO:0007669"/>
    <property type="project" value="InterPro"/>
</dbReference>
<keyword evidence="13" id="KW-0456">Lyase</keyword>
<evidence type="ECO:0000256" key="9">
    <source>
        <dbReference type="ARBA" id="ARBA00022989"/>
    </source>
</evidence>
<dbReference type="AlphaFoldDB" id="A0A381T2Y7"/>
<sequence length="117" mass="13052">MTGKDLTVYGNGSQTRSFCFVSDLIEGICRLLISEQNEPVNIGNPNEMTIQNLADKILQATGSKSKIVQVPLPEDDPKTRQPNITLAKILLDWEPKVSLDEGLKPTLKYFKEQLSSF</sequence>
<organism evidence="15">
    <name type="scientific">marine metagenome</name>
    <dbReference type="NCBI Taxonomy" id="408172"/>
    <lineage>
        <taxon>unclassified sequences</taxon>
        <taxon>metagenomes</taxon>
        <taxon>ecological metagenomes</taxon>
    </lineage>
</organism>
<dbReference type="InterPro" id="IPR016040">
    <property type="entry name" value="NAD(P)-bd_dom"/>
</dbReference>
<keyword evidence="6" id="KW-0812">Transmembrane</keyword>
<evidence type="ECO:0000256" key="6">
    <source>
        <dbReference type="ARBA" id="ARBA00022692"/>
    </source>
</evidence>
<comment type="subcellular location">
    <subcellularLocation>
        <location evidence="2">Golgi apparatus</location>
        <location evidence="2">Golgi stack membrane</location>
        <topology evidence="2">Single-pass type II membrane protein</topology>
    </subcellularLocation>
</comment>
<comment type="cofactor">
    <cofactor evidence="1">
        <name>NAD(+)</name>
        <dbReference type="ChEBI" id="CHEBI:57540"/>
    </cofactor>
</comment>
<dbReference type="UniPathway" id="UPA00796">
    <property type="reaction ID" value="UER00771"/>
</dbReference>
<evidence type="ECO:0000256" key="4">
    <source>
        <dbReference type="ARBA" id="ARBA00007505"/>
    </source>
</evidence>
<evidence type="ECO:0000256" key="8">
    <source>
        <dbReference type="ARBA" id="ARBA00022968"/>
    </source>
</evidence>
<proteinExistence type="inferred from homology"/>
<keyword evidence="12" id="KW-0472">Membrane</keyword>
<dbReference type="GO" id="GO:0032580">
    <property type="term" value="C:Golgi cisterna membrane"/>
    <property type="evidence" value="ECO:0007669"/>
    <property type="project" value="UniProtKB-SubCell"/>
</dbReference>
<evidence type="ECO:0000256" key="10">
    <source>
        <dbReference type="ARBA" id="ARBA00023027"/>
    </source>
</evidence>
<dbReference type="GO" id="GO:0033320">
    <property type="term" value="P:UDP-D-xylose biosynthetic process"/>
    <property type="evidence" value="ECO:0007669"/>
    <property type="project" value="UniProtKB-UniPathway"/>
</dbReference>
<dbReference type="GO" id="GO:0070403">
    <property type="term" value="F:NAD+ binding"/>
    <property type="evidence" value="ECO:0007669"/>
    <property type="project" value="InterPro"/>
</dbReference>
<feature type="domain" description="NAD(P)-binding" evidence="14">
    <location>
        <begin position="4"/>
        <end position="104"/>
    </location>
</feature>
<evidence type="ECO:0000256" key="3">
    <source>
        <dbReference type="ARBA" id="ARBA00005100"/>
    </source>
</evidence>
<comment type="pathway">
    <text evidence="3">Nucleotide-sugar biosynthesis; UDP-alpha-D-xylose biosynthesis; UDP-alpha-D-xylose from UDP-alpha-D-glucuronate: step 1/1.</text>
</comment>
<evidence type="ECO:0000256" key="11">
    <source>
        <dbReference type="ARBA" id="ARBA00023034"/>
    </source>
</evidence>
<dbReference type="EMBL" id="UINC01003754">
    <property type="protein sequence ID" value="SVA08977.1"/>
    <property type="molecule type" value="Genomic_DNA"/>
</dbReference>
<evidence type="ECO:0000256" key="12">
    <source>
        <dbReference type="ARBA" id="ARBA00023136"/>
    </source>
</evidence>
<accession>A0A381T2Y7</accession>
<name>A0A381T2Y7_9ZZZZ</name>
<evidence type="ECO:0000256" key="7">
    <source>
        <dbReference type="ARBA" id="ARBA00022793"/>
    </source>
</evidence>
<keyword evidence="10" id="KW-0520">NAD</keyword>